<accession>A0AA47M4L0</accession>
<evidence type="ECO:0000256" key="1">
    <source>
        <dbReference type="SAM" id="MobiDB-lite"/>
    </source>
</evidence>
<comment type="caution">
    <text evidence="3">The sequence shown here is derived from an EMBL/GenBank/DDBJ whole genome shotgun (WGS) entry which is preliminary data.</text>
</comment>
<dbReference type="Proteomes" id="UP001174136">
    <property type="component" value="Unassembled WGS sequence"/>
</dbReference>
<name>A0AA47M4L0_MERPO</name>
<dbReference type="PANTHER" id="PTHR23098">
    <property type="entry name" value="AGAP001331-PA-RELATED"/>
    <property type="match status" value="1"/>
</dbReference>
<feature type="region of interest" description="Disordered" evidence="1">
    <location>
        <begin position="57"/>
        <end position="91"/>
    </location>
</feature>
<feature type="region of interest" description="Disordered" evidence="1">
    <location>
        <begin position="114"/>
        <end position="158"/>
    </location>
</feature>
<evidence type="ECO:0000313" key="4">
    <source>
        <dbReference type="Proteomes" id="UP001174136"/>
    </source>
</evidence>
<dbReference type="EMBL" id="JAOPHQ010005985">
    <property type="protein sequence ID" value="KAK0133479.1"/>
    <property type="molecule type" value="Genomic_DNA"/>
</dbReference>
<feature type="compositionally biased region" description="Basic and acidic residues" evidence="1">
    <location>
        <begin position="118"/>
        <end position="132"/>
    </location>
</feature>
<reference evidence="3" key="1">
    <citation type="journal article" date="2023" name="Front. Mar. Sci.">
        <title>A new Merluccius polli reference genome to investigate the effects of global change in West African waters.</title>
        <authorList>
            <person name="Mateo J.L."/>
            <person name="Blanco-Fernandez C."/>
            <person name="Garcia-Vazquez E."/>
            <person name="Machado-Schiaffino G."/>
        </authorList>
    </citation>
    <scope>NUCLEOTIDE SEQUENCE</scope>
    <source>
        <strain evidence="3">C29</strain>
        <tissue evidence="3">Fin</tissue>
    </source>
</reference>
<evidence type="ECO:0000259" key="2">
    <source>
        <dbReference type="Pfam" id="PF13873"/>
    </source>
</evidence>
<evidence type="ECO:0000313" key="3">
    <source>
        <dbReference type="EMBL" id="KAK0133479.1"/>
    </source>
</evidence>
<dbReference type="Pfam" id="PF13873">
    <property type="entry name" value="Myb_DNA-bind_5"/>
    <property type="match status" value="1"/>
</dbReference>
<organism evidence="3 4">
    <name type="scientific">Merluccius polli</name>
    <name type="common">Benguela hake</name>
    <name type="synonym">Merluccius cadenati</name>
    <dbReference type="NCBI Taxonomy" id="89951"/>
    <lineage>
        <taxon>Eukaryota</taxon>
        <taxon>Metazoa</taxon>
        <taxon>Chordata</taxon>
        <taxon>Craniata</taxon>
        <taxon>Vertebrata</taxon>
        <taxon>Euteleostomi</taxon>
        <taxon>Actinopterygii</taxon>
        <taxon>Neopterygii</taxon>
        <taxon>Teleostei</taxon>
        <taxon>Neoteleostei</taxon>
        <taxon>Acanthomorphata</taxon>
        <taxon>Zeiogadaria</taxon>
        <taxon>Gadariae</taxon>
        <taxon>Gadiformes</taxon>
        <taxon>Gadoidei</taxon>
        <taxon>Merlucciidae</taxon>
        <taxon>Merluccius</taxon>
    </lineage>
</organism>
<sequence>MNKGKKRHFTESELEILVNEVETRREILFGTLSAGINMKRKRNEWEHACEAVNAVGSEQRTHTGEKEVEVKRRVSAHSHRRSVTATGGGTGVEEFSPFDKRVASLVGDTALTGVVGAHEGDTDHPQDDKTGEGTDSSTGPGVSTVSTSPGVSTGSPGSAGHTYDLNIDGMKMFPININKFIL</sequence>
<feature type="domain" description="Myb/SANT-like DNA-binding" evidence="2">
    <location>
        <begin position="5"/>
        <end position="62"/>
    </location>
</feature>
<dbReference type="InterPro" id="IPR028002">
    <property type="entry name" value="Myb_DNA-bind_5"/>
</dbReference>
<proteinExistence type="predicted"/>
<keyword evidence="4" id="KW-1185">Reference proteome</keyword>
<dbReference type="GO" id="GO:0005634">
    <property type="term" value="C:nucleus"/>
    <property type="evidence" value="ECO:0007669"/>
    <property type="project" value="TreeGrafter"/>
</dbReference>
<gene>
    <name evidence="3" type="ORF">N1851_031003</name>
</gene>
<feature type="compositionally biased region" description="Basic and acidic residues" evidence="1">
    <location>
        <begin position="59"/>
        <end position="72"/>
    </location>
</feature>
<dbReference type="AlphaFoldDB" id="A0AA47M4L0"/>
<feature type="compositionally biased region" description="Low complexity" evidence="1">
    <location>
        <begin position="133"/>
        <end position="158"/>
    </location>
</feature>
<protein>
    <recommendedName>
        <fullName evidence="2">Myb/SANT-like DNA-binding domain-containing protein</fullName>
    </recommendedName>
</protein>
<dbReference type="PANTHER" id="PTHR23098:SF16">
    <property type="entry name" value="REGULATORY PROTEIN ZESTE"/>
    <property type="match status" value="1"/>
</dbReference>
<feature type="compositionally biased region" description="Basic residues" evidence="1">
    <location>
        <begin position="73"/>
        <end position="82"/>
    </location>
</feature>